<accession>A0A8S3ZMH8</accession>
<feature type="compositionally biased region" description="Low complexity" evidence="2">
    <location>
        <begin position="163"/>
        <end position="178"/>
    </location>
</feature>
<dbReference type="AlphaFoldDB" id="A0A8S3ZMH8"/>
<feature type="region of interest" description="Disordered" evidence="2">
    <location>
        <begin position="28"/>
        <end position="52"/>
    </location>
</feature>
<name>A0A8S3ZMH8_9EUPU</name>
<keyword evidence="1" id="KW-0175">Coiled coil</keyword>
<proteinExistence type="predicted"/>
<feature type="non-terminal residue" evidence="3">
    <location>
        <position position="1"/>
    </location>
</feature>
<keyword evidence="4" id="KW-1185">Reference proteome</keyword>
<sequence>ESDKMTRAAMANCQSSSGSLRMHLLDVGKSKSLDSRESSHAKTNKAEAIKKTQHIQRTASLGCGPKDETDEIIDSLISIYGIPCTEAMKSLKKRLQDELRRVTRDRKRKLEELEEIRALQMQIGALKLESEACARNRSFLDQRSKPLHLHTDSQQDNRKRGAQQPQSSTPRSSPQVTPRRQRHKRQLSDPMVSKFSPIKEDRDIEIDFQTQMQEPLNIQTMKYLTDDSSQSGISDAESTRSEPVRDARYNKIKPSDYTRIFYLKNQGQESSNDRLKISKNGQADYNGGQFLCLSRSDQQLSSRSRSSCYSDDEEIKVREEKKAFLQYEILKRKQQLQETARLKNELLKLARAKQSLTHSYEDISRQDQTPSPQPRPVAVGIIKPIDDEPPVLYEFLPESCRSSREPSRESSRERSRERTENRDLTFRFRDDAHDGRIVPEHRSRDRHRHHASHYQSPPQDTKTISNYSSTEYLAHKLESASRHFMDEPDQYGSHSWVASHHLNGSLVSVQTFSQPSISKREDSTQSLSTGRTDTAKKDTGIVSSVTLPNIYSNMEEKQLRAAY</sequence>
<gene>
    <name evidence="3" type="ORF">CUNI_LOCUS14548</name>
</gene>
<feature type="compositionally biased region" description="Basic and acidic residues" evidence="2">
    <location>
        <begin position="237"/>
        <end position="250"/>
    </location>
</feature>
<feature type="region of interest" description="Disordered" evidence="2">
    <location>
        <begin position="226"/>
        <end position="250"/>
    </location>
</feature>
<feature type="compositionally biased region" description="Basic and acidic residues" evidence="2">
    <location>
        <begin position="28"/>
        <end position="50"/>
    </location>
</feature>
<feature type="region of interest" description="Disordered" evidence="2">
    <location>
        <begin position="395"/>
        <end position="464"/>
    </location>
</feature>
<feature type="compositionally biased region" description="Basic and acidic residues" evidence="2">
    <location>
        <begin position="139"/>
        <end position="159"/>
    </location>
</feature>
<dbReference type="EMBL" id="CAJHNH020003315">
    <property type="protein sequence ID" value="CAG5128990.1"/>
    <property type="molecule type" value="Genomic_DNA"/>
</dbReference>
<evidence type="ECO:0000256" key="1">
    <source>
        <dbReference type="SAM" id="Coils"/>
    </source>
</evidence>
<feature type="non-terminal residue" evidence="3">
    <location>
        <position position="563"/>
    </location>
</feature>
<evidence type="ECO:0000313" key="4">
    <source>
        <dbReference type="Proteomes" id="UP000678393"/>
    </source>
</evidence>
<evidence type="ECO:0000313" key="3">
    <source>
        <dbReference type="EMBL" id="CAG5128990.1"/>
    </source>
</evidence>
<evidence type="ECO:0000256" key="2">
    <source>
        <dbReference type="SAM" id="MobiDB-lite"/>
    </source>
</evidence>
<feature type="region of interest" description="Disordered" evidence="2">
    <location>
        <begin position="139"/>
        <end position="200"/>
    </location>
</feature>
<reference evidence="3" key="1">
    <citation type="submission" date="2021-04" db="EMBL/GenBank/DDBJ databases">
        <authorList>
            <consortium name="Molecular Ecology Group"/>
        </authorList>
    </citation>
    <scope>NUCLEOTIDE SEQUENCE</scope>
</reference>
<feature type="compositionally biased region" description="Polar residues" evidence="2">
    <location>
        <begin position="454"/>
        <end position="464"/>
    </location>
</feature>
<feature type="region of interest" description="Disordered" evidence="2">
    <location>
        <begin position="512"/>
        <end position="540"/>
    </location>
</feature>
<comment type="caution">
    <text evidence="3">The sequence shown here is derived from an EMBL/GenBank/DDBJ whole genome shotgun (WGS) entry which is preliminary data.</text>
</comment>
<feature type="coiled-coil region" evidence="1">
    <location>
        <begin position="85"/>
        <end position="119"/>
    </location>
</feature>
<dbReference type="OrthoDB" id="270970at2759"/>
<organism evidence="3 4">
    <name type="scientific">Candidula unifasciata</name>
    <dbReference type="NCBI Taxonomy" id="100452"/>
    <lineage>
        <taxon>Eukaryota</taxon>
        <taxon>Metazoa</taxon>
        <taxon>Spiralia</taxon>
        <taxon>Lophotrochozoa</taxon>
        <taxon>Mollusca</taxon>
        <taxon>Gastropoda</taxon>
        <taxon>Heterobranchia</taxon>
        <taxon>Euthyneura</taxon>
        <taxon>Panpulmonata</taxon>
        <taxon>Eupulmonata</taxon>
        <taxon>Stylommatophora</taxon>
        <taxon>Helicina</taxon>
        <taxon>Helicoidea</taxon>
        <taxon>Geomitridae</taxon>
        <taxon>Candidula</taxon>
    </lineage>
</organism>
<feature type="region of interest" description="Disordered" evidence="2">
    <location>
        <begin position="358"/>
        <end position="378"/>
    </location>
</feature>
<feature type="compositionally biased region" description="Basic and acidic residues" evidence="2">
    <location>
        <begin position="401"/>
        <end position="443"/>
    </location>
</feature>
<protein>
    <submittedName>
        <fullName evidence="3">Uncharacterized protein</fullName>
    </submittedName>
</protein>
<dbReference type="Proteomes" id="UP000678393">
    <property type="component" value="Unassembled WGS sequence"/>
</dbReference>